<evidence type="ECO:0000313" key="1">
    <source>
        <dbReference type="EMBL" id="NMO19947.1"/>
    </source>
</evidence>
<evidence type="ECO:0008006" key="3">
    <source>
        <dbReference type="Google" id="ProtNLM"/>
    </source>
</evidence>
<protein>
    <recommendedName>
        <fullName evidence="3">Fe2OG dioxygenase domain-containing protein</fullName>
    </recommendedName>
</protein>
<comment type="caution">
    <text evidence="1">The sequence shown here is derived from an EMBL/GenBank/DDBJ whole genome shotgun (WGS) entry which is preliminary data.</text>
</comment>
<name>A0A848LPY0_9BACT</name>
<dbReference type="RefSeq" id="WP_169349184.1">
    <property type="nucleotide sequence ID" value="NZ_JABBJJ010000215.1"/>
</dbReference>
<proteinExistence type="predicted"/>
<gene>
    <name evidence="1" type="ORF">HG543_34565</name>
</gene>
<reference evidence="1 2" key="1">
    <citation type="submission" date="2020-04" db="EMBL/GenBank/DDBJ databases">
        <title>Draft genome of Pyxidicoccus fallax type strain.</title>
        <authorList>
            <person name="Whitworth D.E."/>
        </authorList>
    </citation>
    <scope>NUCLEOTIDE SEQUENCE [LARGE SCALE GENOMIC DNA]</scope>
    <source>
        <strain evidence="1 2">DSM 14698</strain>
    </source>
</reference>
<organism evidence="1 2">
    <name type="scientific">Pyxidicoccus fallax</name>
    <dbReference type="NCBI Taxonomy" id="394095"/>
    <lineage>
        <taxon>Bacteria</taxon>
        <taxon>Pseudomonadati</taxon>
        <taxon>Myxococcota</taxon>
        <taxon>Myxococcia</taxon>
        <taxon>Myxococcales</taxon>
        <taxon>Cystobacterineae</taxon>
        <taxon>Myxococcaceae</taxon>
        <taxon>Pyxidicoccus</taxon>
    </lineage>
</organism>
<dbReference type="Proteomes" id="UP000518300">
    <property type="component" value="Unassembled WGS sequence"/>
</dbReference>
<evidence type="ECO:0000313" key="2">
    <source>
        <dbReference type="Proteomes" id="UP000518300"/>
    </source>
</evidence>
<keyword evidence="2" id="KW-1185">Reference proteome</keyword>
<dbReference type="EMBL" id="JABBJJ010000215">
    <property type="protein sequence ID" value="NMO19947.1"/>
    <property type="molecule type" value="Genomic_DNA"/>
</dbReference>
<accession>A0A848LPY0</accession>
<sequence>MAYEFRNDLRTRVRQAVERRLRQVTYVEDFLQLGHRLARANHVEKLPWLDGPLRAVYQQLSENGLAQLPLDALGLPIDETLRAAEAHVEKLRQLPSVPGRTFALTSDEELLAQAEPFVFGLSRPLLDLAERYMGLPVDYLGVNIKREFANGLSEGTRLFHADPEDERVLKIIVYLSDVDAGSGPFAAIDVRQTAEAKKRLRYAWGSTCTPEALEKVVPSSEWRTFVGPRLTAVFCDTARCLHRASPPTTVDRYSMTFSYLSREAYFCFASGRTLQRAYVERWGQQLDAHQRACVMPRT</sequence>
<dbReference type="AlphaFoldDB" id="A0A848LPY0"/>